<dbReference type="PANTHER" id="PTHR10876:SF0">
    <property type="entry name" value="ZINC FINGER PROTEIN ZPR1"/>
    <property type="match status" value="1"/>
</dbReference>
<dbReference type="Pfam" id="PF03367">
    <property type="entry name" value="Zn_ribbon_ZPR1"/>
    <property type="match status" value="2"/>
</dbReference>
<sequence>MELSSAASPANLRLHDRYMEMSDEGQQEGTPNVPPSAEARAQASATPAHEGDVEQKPKDDCSDNPNYVKTDLGEMNTIESMCPKCEETGTTRLMITQIPHFKEIIVSSFECPHCGERNNEVTFGGVFGPKRVRYELQVQNKADLDRQVVKSEFATITIPELELEIPPESQRGNLNTVEGILEQTHHGLQLQQPLRRIQHPEVYEKIEEFCKRLESYRSGDTPFTLTLDDPAGNSYIEPIHDYYHPTIDPKLTKYERERTDIDRQLLGVAIDYNTERTQDEQQDVDEGRYADVAQIPCDCPACCKAGHLMMHECDIPYFKQTVIMAFKCDFCGYKSNEIKTGGEINEKGLRLVLHVQSEDDLKRDVLKSETATLLIPEVHLELTPGTLGGFFSSVEGTISQVRDQLNSLPQAAFAVGDSADENSKSMLEFVKELNELLELKREFTFILDDPLGNVYIQNPRAHLPPPDNEDPKLESAEYTRTEEQDEELGIMAMRRNEEQDHHEKDGEEEKGAEAAENSAAADQRAEHNGHAEEMR</sequence>
<dbReference type="GO" id="GO:0005634">
    <property type="term" value="C:nucleus"/>
    <property type="evidence" value="ECO:0007669"/>
    <property type="project" value="TreeGrafter"/>
</dbReference>
<keyword evidence="2" id="KW-0479">Metal-binding</keyword>
<evidence type="ECO:0000256" key="1">
    <source>
        <dbReference type="ARBA" id="ARBA00008354"/>
    </source>
</evidence>
<feature type="region of interest" description="Disordered" evidence="5">
    <location>
        <begin position="457"/>
        <end position="535"/>
    </location>
</feature>
<gene>
    <name evidence="7" type="ORF">ABL78_1828</name>
</gene>
<dbReference type="InterPro" id="IPR040141">
    <property type="entry name" value="ZPR1"/>
</dbReference>
<keyword evidence="8" id="KW-1185">Reference proteome</keyword>
<dbReference type="Gene3D" id="2.20.25.420">
    <property type="entry name" value="ZPR1, zinc finger domain"/>
    <property type="match status" value="2"/>
</dbReference>
<dbReference type="Proteomes" id="UP000038009">
    <property type="component" value="Unassembled WGS sequence"/>
</dbReference>
<evidence type="ECO:0000256" key="2">
    <source>
        <dbReference type="ARBA" id="ARBA00022723"/>
    </source>
</evidence>
<dbReference type="SMART" id="SM00709">
    <property type="entry name" value="Zpr1"/>
    <property type="match status" value="2"/>
</dbReference>
<dbReference type="EMBL" id="LJSK01000032">
    <property type="protein sequence ID" value="KPI89092.1"/>
    <property type="molecule type" value="Genomic_DNA"/>
</dbReference>
<comment type="similarity">
    <text evidence="1">Belongs to the ZPR1 family.</text>
</comment>
<evidence type="ECO:0000259" key="6">
    <source>
        <dbReference type="SMART" id="SM00709"/>
    </source>
</evidence>
<dbReference type="NCBIfam" id="TIGR00310">
    <property type="entry name" value="ZPR1_znf"/>
    <property type="match status" value="2"/>
</dbReference>
<organism evidence="7 8">
    <name type="scientific">Leptomonas seymouri</name>
    <dbReference type="NCBI Taxonomy" id="5684"/>
    <lineage>
        <taxon>Eukaryota</taxon>
        <taxon>Discoba</taxon>
        <taxon>Euglenozoa</taxon>
        <taxon>Kinetoplastea</taxon>
        <taxon>Metakinetoplastina</taxon>
        <taxon>Trypanosomatida</taxon>
        <taxon>Trypanosomatidae</taxon>
        <taxon>Leishmaniinae</taxon>
        <taxon>Leptomonas</taxon>
    </lineage>
</organism>
<dbReference type="GO" id="GO:0008270">
    <property type="term" value="F:zinc ion binding"/>
    <property type="evidence" value="ECO:0007669"/>
    <property type="project" value="UniProtKB-KW"/>
</dbReference>
<proteinExistence type="inferred from homology"/>
<name>A0A0N1I6X5_LEPSE</name>
<dbReference type="OMA" id="FREVVIM"/>
<protein>
    <submittedName>
        <fullName evidence="7">Putative zinc-finger protein ZPR1</fullName>
    </submittedName>
</protein>
<feature type="domain" description="Zinc finger ZPR1-type" evidence="6">
    <location>
        <begin position="297"/>
        <end position="458"/>
    </location>
</feature>
<keyword evidence="3 7" id="KW-0863">Zinc-finger</keyword>
<dbReference type="FunFam" id="2.20.25.420:FF:000001">
    <property type="entry name" value="Zinc finger protein ZPR1"/>
    <property type="match status" value="1"/>
</dbReference>
<dbReference type="Gene3D" id="2.60.120.1040">
    <property type="entry name" value="ZPR1, A/B domain"/>
    <property type="match status" value="2"/>
</dbReference>
<feature type="compositionally biased region" description="Basic and acidic residues" evidence="5">
    <location>
        <begin position="469"/>
        <end position="482"/>
    </location>
</feature>
<dbReference type="Pfam" id="PF22794">
    <property type="entry name" value="jr-ZPR1"/>
    <property type="match status" value="2"/>
</dbReference>
<dbReference type="InterPro" id="IPR004457">
    <property type="entry name" value="Znf_ZPR1"/>
</dbReference>
<dbReference type="InterPro" id="IPR042452">
    <property type="entry name" value="ZPR1_Znf1/2"/>
</dbReference>
<evidence type="ECO:0000313" key="7">
    <source>
        <dbReference type="EMBL" id="KPI89092.1"/>
    </source>
</evidence>
<dbReference type="PANTHER" id="PTHR10876">
    <property type="entry name" value="ZINC FINGER PROTEIN ZPR1"/>
    <property type="match status" value="1"/>
</dbReference>
<dbReference type="VEuPathDB" id="TriTrypDB:Lsey_0032_0360"/>
<feature type="region of interest" description="Disordered" evidence="5">
    <location>
        <begin position="1"/>
        <end position="67"/>
    </location>
</feature>
<accession>A0A0N1I6X5</accession>
<reference evidence="7 8" key="1">
    <citation type="journal article" date="2015" name="PLoS Pathog.">
        <title>Leptomonas seymouri: Adaptations to the Dixenous Life Cycle Analyzed by Genome Sequencing, Transcriptome Profiling and Co-infection with Leishmania donovani.</title>
        <authorList>
            <person name="Kraeva N."/>
            <person name="Butenko A."/>
            <person name="Hlavacova J."/>
            <person name="Kostygov A."/>
            <person name="Myskova J."/>
            <person name="Grybchuk D."/>
            <person name="Lestinova T."/>
            <person name="Votypka J."/>
            <person name="Volf P."/>
            <person name="Opperdoes F."/>
            <person name="Flegontov P."/>
            <person name="Lukes J."/>
            <person name="Yurchenko V."/>
        </authorList>
    </citation>
    <scope>NUCLEOTIDE SEQUENCE [LARGE SCALE GENOMIC DNA]</scope>
    <source>
        <strain evidence="7 8">ATCC 30220</strain>
    </source>
</reference>
<dbReference type="FunFam" id="2.20.25.420:FF:000002">
    <property type="entry name" value="Zinc finger protein ZPR1"/>
    <property type="match status" value="1"/>
</dbReference>
<dbReference type="OrthoDB" id="308464at2759"/>
<comment type="caution">
    <text evidence="7">The sequence shown here is derived from an EMBL/GenBank/DDBJ whole genome shotgun (WGS) entry which is preliminary data.</text>
</comment>
<feature type="compositionally biased region" description="Basic and acidic residues" evidence="5">
    <location>
        <begin position="494"/>
        <end position="513"/>
    </location>
</feature>
<dbReference type="InterPro" id="IPR042451">
    <property type="entry name" value="ZPR1_A/B_dom"/>
</dbReference>
<evidence type="ECO:0000313" key="8">
    <source>
        <dbReference type="Proteomes" id="UP000038009"/>
    </source>
</evidence>
<dbReference type="AlphaFoldDB" id="A0A0N1I6X5"/>
<dbReference type="InterPro" id="IPR056180">
    <property type="entry name" value="ZPR1_jr_dom"/>
</dbReference>
<feature type="domain" description="Zinc finger ZPR1-type" evidence="6">
    <location>
        <begin position="80"/>
        <end position="238"/>
    </location>
</feature>
<keyword evidence="4" id="KW-0862">Zinc</keyword>
<evidence type="ECO:0000256" key="5">
    <source>
        <dbReference type="SAM" id="MobiDB-lite"/>
    </source>
</evidence>
<evidence type="ECO:0000256" key="4">
    <source>
        <dbReference type="ARBA" id="ARBA00022833"/>
    </source>
</evidence>
<feature type="compositionally biased region" description="Basic and acidic residues" evidence="5">
    <location>
        <begin position="523"/>
        <end position="535"/>
    </location>
</feature>
<feature type="compositionally biased region" description="Basic and acidic residues" evidence="5">
    <location>
        <begin position="49"/>
        <end position="61"/>
    </location>
</feature>
<dbReference type="FunFam" id="2.60.120.1040:FF:000003">
    <property type="entry name" value="Zinc finger protein zpr1"/>
    <property type="match status" value="2"/>
</dbReference>
<evidence type="ECO:0000256" key="3">
    <source>
        <dbReference type="ARBA" id="ARBA00022771"/>
    </source>
</evidence>